<reference evidence="2" key="2">
    <citation type="submission" date="2022-04" db="EMBL/GenBank/DDBJ databases">
        <title>Sequencing and genomic assembly of Halococcus dombrowskii.</title>
        <authorList>
            <person name="Lim S.W."/>
            <person name="MacLea K.S."/>
        </authorList>
    </citation>
    <scope>NUCLEOTIDE SEQUENCE</scope>
    <source>
        <strain evidence="2">H4</strain>
        <plasmid evidence="2">unnamed1</plasmid>
    </source>
</reference>
<proteinExistence type="predicted"/>
<name>A0AAV3SG16_HALDO</name>
<dbReference type="Proteomes" id="UP001500962">
    <property type="component" value="Unassembled WGS sequence"/>
</dbReference>
<dbReference type="RefSeq" id="WP_244705690.1">
    <property type="nucleotide sequence ID" value="NZ_BAAADN010000023.1"/>
</dbReference>
<evidence type="ECO:0000313" key="3">
    <source>
        <dbReference type="Proteomes" id="UP000830542"/>
    </source>
</evidence>
<protein>
    <submittedName>
        <fullName evidence="1">Uncharacterized protein</fullName>
    </submittedName>
</protein>
<dbReference type="KEGG" id="hdo:MUK72_16160"/>
<evidence type="ECO:0000313" key="1">
    <source>
        <dbReference type="EMBL" id="GAA0459551.1"/>
    </source>
</evidence>
<sequence>MIDRETFDTLADEYPTASWAIWSDDFPDEDCIEEDPTNIRDFLAEQRERMDPNVVFVGLNPGGEILAELSNFHGIGQPMSDGGIYGKYDQRLESYIRLAALTGGYMTDLSPIEEPDAGNVTLTDSDYESFADQLCILDQAHYTIICFGNKVFDALADQTGADVTDGPLSLRTFTATITDRSVRVYRVWHYSNWGAYQHKIDELRTQLVYIAAESIRDARTILQDKEVLGDVTTVVDELADGATLEEAFTGWETEYEVIVGKNRPRLDAYKDGVGIEHEAREQMNMRSHLLFADAMFQQGDIEVLVAIIPTGNNASKRRTANELRDAIFTEHHPLDVPVLVIEYDRDC</sequence>
<evidence type="ECO:0000313" key="4">
    <source>
        <dbReference type="Proteomes" id="UP001500962"/>
    </source>
</evidence>
<accession>A0AAV3SG16</accession>
<dbReference type="AlphaFoldDB" id="A0AAV3SG16"/>
<reference evidence="1" key="3">
    <citation type="submission" date="2023-12" db="EMBL/GenBank/DDBJ databases">
        <authorList>
            <person name="Sun Q."/>
            <person name="Inoue M."/>
        </authorList>
    </citation>
    <scope>NUCLEOTIDE SEQUENCE</scope>
    <source>
        <strain evidence="1">JCM 12289</strain>
    </source>
</reference>
<keyword evidence="3" id="KW-1185">Reference proteome</keyword>
<dbReference type="Proteomes" id="UP000830542">
    <property type="component" value="Plasmid unnamed1"/>
</dbReference>
<reference evidence="1" key="1">
    <citation type="journal article" date="2014" name="Int. J. Syst. Evol. Microbiol.">
        <title>Complete genome sequence of Corynebacterium casei LMG S-19264T (=DSM 44701T), isolated from a smear-ripened cheese.</title>
        <authorList>
            <consortium name="US DOE Joint Genome Institute (JGI-PGF)"/>
            <person name="Walter F."/>
            <person name="Albersmeier A."/>
            <person name="Kalinowski J."/>
            <person name="Ruckert C."/>
        </authorList>
    </citation>
    <scope>NUCLEOTIDE SEQUENCE</scope>
    <source>
        <strain evidence="1">JCM 12289</strain>
    </source>
</reference>
<evidence type="ECO:0000313" key="2">
    <source>
        <dbReference type="EMBL" id="UOO96711.1"/>
    </source>
</evidence>
<geneLocation type="plasmid" evidence="2 3">
    <name>unnamed1</name>
</geneLocation>
<keyword evidence="2" id="KW-0614">Plasmid</keyword>
<dbReference type="EMBL" id="BAAADN010000023">
    <property type="protein sequence ID" value="GAA0459551.1"/>
    <property type="molecule type" value="Genomic_DNA"/>
</dbReference>
<dbReference type="GeneID" id="71763414"/>
<gene>
    <name evidence="1" type="ORF">GCM10008985_14890</name>
    <name evidence="2" type="ORF">MUK72_16160</name>
</gene>
<dbReference type="EMBL" id="CP095006">
    <property type="protein sequence ID" value="UOO96711.1"/>
    <property type="molecule type" value="Genomic_DNA"/>
</dbReference>
<organism evidence="1 4">
    <name type="scientific">Halococcus dombrowskii</name>
    <dbReference type="NCBI Taxonomy" id="179637"/>
    <lineage>
        <taxon>Archaea</taxon>
        <taxon>Methanobacteriati</taxon>
        <taxon>Methanobacteriota</taxon>
        <taxon>Stenosarchaea group</taxon>
        <taxon>Halobacteria</taxon>
        <taxon>Halobacteriales</taxon>
        <taxon>Halococcaceae</taxon>
        <taxon>Halococcus</taxon>
    </lineage>
</organism>